<dbReference type="EMBL" id="JBHTKN010000011">
    <property type="protein sequence ID" value="MFD1043537.1"/>
    <property type="molecule type" value="Genomic_DNA"/>
</dbReference>
<comment type="caution">
    <text evidence="2">The sequence shown here is derived from an EMBL/GenBank/DDBJ whole genome shotgun (WGS) entry which is preliminary data.</text>
</comment>
<feature type="signal peptide" evidence="1">
    <location>
        <begin position="1"/>
        <end position="20"/>
    </location>
</feature>
<sequence>MTHRLALLAALLFAASAAPAASLDGAWQLQAGEFVDGAGQRVDYTEARLQGIKVLDGGTFAFTTTRDGKFWAGGAGGYEAVDGRYTETPRMASFALEGDGQYRFDYRLEGDTWTLERRDAQGRVVEREVWRRMPAAAANAHAH</sequence>
<keyword evidence="1" id="KW-0732">Signal</keyword>
<dbReference type="RefSeq" id="WP_162378106.1">
    <property type="nucleotide sequence ID" value="NZ_JBHTKN010000011.1"/>
</dbReference>
<evidence type="ECO:0000313" key="3">
    <source>
        <dbReference type="Proteomes" id="UP001597033"/>
    </source>
</evidence>
<gene>
    <name evidence="2" type="ORF">ACFQ2N_14385</name>
</gene>
<reference evidence="3" key="1">
    <citation type="journal article" date="2019" name="Int. J. Syst. Evol. Microbiol.">
        <title>The Global Catalogue of Microorganisms (GCM) 10K type strain sequencing project: providing services to taxonomists for standard genome sequencing and annotation.</title>
        <authorList>
            <consortium name="The Broad Institute Genomics Platform"/>
            <consortium name="The Broad Institute Genome Sequencing Center for Infectious Disease"/>
            <person name="Wu L."/>
            <person name="Ma J."/>
        </authorList>
    </citation>
    <scope>NUCLEOTIDE SEQUENCE [LARGE SCALE GENOMIC DNA]</scope>
    <source>
        <strain evidence="3">CCUG 55854</strain>
    </source>
</reference>
<accession>A0ABW3M0V9</accession>
<feature type="chain" id="PRO_5045182411" description="Lipocalin-like domain-containing protein" evidence="1">
    <location>
        <begin position="21"/>
        <end position="143"/>
    </location>
</feature>
<proteinExistence type="predicted"/>
<name>A0ABW3M0V9_9GAMM</name>
<organism evidence="2 3">
    <name type="scientific">Pseudoxanthomonas kaohsiungensis</name>
    <dbReference type="NCBI Taxonomy" id="283923"/>
    <lineage>
        <taxon>Bacteria</taxon>
        <taxon>Pseudomonadati</taxon>
        <taxon>Pseudomonadota</taxon>
        <taxon>Gammaproteobacteria</taxon>
        <taxon>Lysobacterales</taxon>
        <taxon>Lysobacteraceae</taxon>
        <taxon>Pseudoxanthomonas</taxon>
    </lineage>
</organism>
<evidence type="ECO:0000313" key="2">
    <source>
        <dbReference type="EMBL" id="MFD1043537.1"/>
    </source>
</evidence>
<evidence type="ECO:0008006" key="4">
    <source>
        <dbReference type="Google" id="ProtNLM"/>
    </source>
</evidence>
<protein>
    <recommendedName>
        <fullName evidence="4">Lipocalin-like domain-containing protein</fullName>
    </recommendedName>
</protein>
<evidence type="ECO:0000256" key="1">
    <source>
        <dbReference type="SAM" id="SignalP"/>
    </source>
</evidence>
<keyword evidence="3" id="KW-1185">Reference proteome</keyword>
<dbReference type="Proteomes" id="UP001597033">
    <property type="component" value="Unassembled WGS sequence"/>
</dbReference>